<dbReference type="OrthoDB" id="9791837at2"/>
<proteinExistence type="predicted"/>
<dbReference type="Proteomes" id="UP000000263">
    <property type="component" value="Chromosome"/>
</dbReference>
<evidence type="ECO:0000313" key="2">
    <source>
        <dbReference type="EMBL" id="ABU57847.1"/>
    </source>
</evidence>
<dbReference type="Gene3D" id="3.40.50.150">
    <property type="entry name" value="Vaccinia Virus protein VP39"/>
    <property type="match status" value="1"/>
</dbReference>
<dbReference type="eggNOG" id="COG2835">
    <property type="taxonomic scope" value="Bacteria"/>
</dbReference>
<dbReference type="InterPro" id="IPR041698">
    <property type="entry name" value="Methyltransf_25"/>
</dbReference>
<dbReference type="eggNOG" id="COG2226">
    <property type="taxonomic scope" value="Bacteria"/>
</dbReference>
<accession>A7NK27</accession>
<gene>
    <name evidence="2" type="ordered locus">Rcas_1755</name>
</gene>
<keyword evidence="2" id="KW-0808">Transferase</keyword>
<dbReference type="SUPFAM" id="SSF158997">
    <property type="entry name" value="Trm112p-like"/>
    <property type="match status" value="1"/>
</dbReference>
<dbReference type="GO" id="GO:0032259">
    <property type="term" value="P:methylation"/>
    <property type="evidence" value="ECO:0007669"/>
    <property type="project" value="UniProtKB-KW"/>
</dbReference>
<feature type="domain" description="Methyltransferase" evidence="1">
    <location>
        <begin position="115"/>
        <end position="210"/>
    </location>
</feature>
<dbReference type="AlphaFoldDB" id="A7NK27"/>
<dbReference type="Pfam" id="PF13649">
    <property type="entry name" value="Methyltransf_25"/>
    <property type="match status" value="1"/>
</dbReference>
<reference evidence="2 3" key="1">
    <citation type="submission" date="2007-08" db="EMBL/GenBank/DDBJ databases">
        <title>Complete sequence of Roseiflexus castenholzii DSM 13941.</title>
        <authorList>
            <consortium name="US DOE Joint Genome Institute"/>
            <person name="Copeland A."/>
            <person name="Lucas S."/>
            <person name="Lapidus A."/>
            <person name="Barry K."/>
            <person name="Glavina del Rio T."/>
            <person name="Dalin E."/>
            <person name="Tice H."/>
            <person name="Pitluck S."/>
            <person name="Thompson L.S."/>
            <person name="Brettin T."/>
            <person name="Bruce D."/>
            <person name="Detter J.C."/>
            <person name="Han C."/>
            <person name="Tapia R."/>
            <person name="Schmutz J."/>
            <person name="Larimer F."/>
            <person name="Land M."/>
            <person name="Hauser L."/>
            <person name="Kyrpides N."/>
            <person name="Mikhailova N."/>
            <person name="Bryant D.A."/>
            <person name="Hanada S."/>
            <person name="Tsukatani Y."/>
            <person name="Richardson P."/>
        </authorList>
    </citation>
    <scope>NUCLEOTIDE SEQUENCE [LARGE SCALE GENOMIC DNA]</scope>
    <source>
        <strain evidence="3">DSM 13941 / HLO8</strain>
    </source>
</reference>
<keyword evidence="2" id="KW-0489">Methyltransferase</keyword>
<dbReference type="KEGG" id="rca:Rcas_1755"/>
<keyword evidence="3" id="KW-1185">Reference proteome</keyword>
<dbReference type="RefSeq" id="WP_012120273.1">
    <property type="nucleotide sequence ID" value="NC_009767.1"/>
</dbReference>
<dbReference type="GO" id="GO:0008168">
    <property type="term" value="F:methyltransferase activity"/>
    <property type="evidence" value="ECO:0007669"/>
    <property type="project" value="UniProtKB-KW"/>
</dbReference>
<dbReference type="HOGENOM" id="CLU_037990_11_1_0"/>
<dbReference type="EMBL" id="CP000804">
    <property type="protein sequence ID" value="ABU57847.1"/>
    <property type="molecule type" value="Genomic_DNA"/>
</dbReference>
<protein>
    <submittedName>
        <fullName evidence="2">Methyltransferase type 11</fullName>
    </submittedName>
</protein>
<dbReference type="InterPro" id="IPR029063">
    <property type="entry name" value="SAM-dependent_MTases_sf"/>
</dbReference>
<sequence>MYDALLPDLRCPTCAGALDLGDARRDAAGEIISGALRCACGAVYPIRDGIADFLGPPRPPTIAQLTNELPATAWAYERLWRPFALTLLSGESFPYQRELALVTEWIEATRGGLMVDVACSNGLYARALAQAIRHVPGHVVGIDHARPMLREARQRARAAGVRVSYLRASAQSLPVASSAASGVTIGGSLNEIGDLDACLREVRRILARDGRFVTMTLLKGQSAVGRTVQHIVSAGGIAFWSPEELLRRFRAAGLYPQRDEQYGIVLFTLACPSSPS</sequence>
<organism evidence="2 3">
    <name type="scientific">Roseiflexus castenholzii (strain DSM 13941 / HLO8)</name>
    <dbReference type="NCBI Taxonomy" id="383372"/>
    <lineage>
        <taxon>Bacteria</taxon>
        <taxon>Bacillati</taxon>
        <taxon>Chloroflexota</taxon>
        <taxon>Chloroflexia</taxon>
        <taxon>Chloroflexales</taxon>
        <taxon>Roseiflexineae</taxon>
        <taxon>Roseiflexaceae</taxon>
        <taxon>Roseiflexus</taxon>
    </lineage>
</organism>
<evidence type="ECO:0000259" key="1">
    <source>
        <dbReference type="Pfam" id="PF13649"/>
    </source>
</evidence>
<dbReference type="Gene3D" id="2.20.25.10">
    <property type="match status" value="1"/>
</dbReference>
<dbReference type="PANTHER" id="PTHR43591:SF24">
    <property type="entry name" value="2-METHOXY-6-POLYPRENYL-1,4-BENZOQUINOL METHYLASE, MITOCHONDRIAL"/>
    <property type="match status" value="1"/>
</dbReference>
<dbReference type="PANTHER" id="PTHR43591">
    <property type="entry name" value="METHYLTRANSFERASE"/>
    <property type="match status" value="1"/>
</dbReference>
<dbReference type="STRING" id="383372.Rcas_1755"/>
<name>A7NK27_ROSCS</name>
<dbReference type="SUPFAM" id="SSF53335">
    <property type="entry name" value="S-adenosyl-L-methionine-dependent methyltransferases"/>
    <property type="match status" value="1"/>
</dbReference>
<evidence type="ECO:0000313" key="3">
    <source>
        <dbReference type="Proteomes" id="UP000000263"/>
    </source>
</evidence>